<name>A0A9D4SVN8_RHISA</name>
<keyword evidence="2" id="KW-1185">Reference proteome</keyword>
<dbReference type="AlphaFoldDB" id="A0A9D4SVN8"/>
<protein>
    <submittedName>
        <fullName evidence="1">Uncharacterized protein</fullName>
    </submittedName>
</protein>
<dbReference type="EMBL" id="JABSTV010001251">
    <property type="protein sequence ID" value="KAH7952568.1"/>
    <property type="molecule type" value="Genomic_DNA"/>
</dbReference>
<evidence type="ECO:0000313" key="1">
    <source>
        <dbReference type="EMBL" id="KAH7952568.1"/>
    </source>
</evidence>
<gene>
    <name evidence="1" type="ORF">HPB52_024022</name>
</gene>
<reference evidence="1" key="1">
    <citation type="journal article" date="2020" name="Cell">
        <title>Large-Scale Comparative Analyses of Tick Genomes Elucidate Their Genetic Diversity and Vector Capacities.</title>
        <authorList>
            <consortium name="Tick Genome and Microbiome Consortium (TIGMIC)"/>
            <person name="Jia N."/>
            <person name="Wang J."/>
            <person name="Shi W."/>
            <person name="Du L."/>
            <person name="Sun Y."/>
            <person name="Zhan W."/>
            <person name="Jiang J.F."/>
            <person name="Wang Q."/>
            <person name="Zhang B."/>
            <person name="Ji P."/>
            <person name="Bell-Sakyi L."/>
            <person name="Cui X.M."/>
            <person name="Yuan T.T."/>
            <person name="Jiang B.G."/>
            <person name="Yang W.F."/>
            <person name="Lam T.T."/>
            <person name="Chang Q.C."/>
            <person name="Ding S.J."/>
            <person name="Wang X.J."/>
            <person name="Zhu J.G."/>
            <person name="Ruan X.D."/>
            <person name="Zhao L."/>
            <person name="Wei J.T."/>
            <person name="Ye R.Z."/>
            <person name="Que T.C."/>
            <person name="Du C.H."/>
            <person name="Zhou Y.H."/>
            <person name="Cheng J.X."/>
            <person name="Dai P.F."/>
            <person name="Guo W.B."/>
            <person name="Han X.H."/>
            <person name="Huang E.J."/>
            <person name="Li L.F."/>
            <person name="Wei W."/>
            <person name="Gao Y.C."/>
            <person name="Liu J.Z."/>
            <person name="Shao H.Z."/>
            <person name="Wang X."/>
            <person name="Wang C.C."/>
            <person name="Yang T.C."/>
            <person name="Huo Q.B."/>
            <person name="Li W."/>
            <person name="Chen H.Y."/>
            <person name="Chen S.E."/>
            <person name="Zhou L.G."/>
            <person name="Ni X.B."/>
            <person name="Tian J.H."/>
            <person name="Sheng Y."/>
            <person name="Liu T."/>
            <person name="Pan Y.S."/>
            <person name="Xia L.Y."/>
            <person name="Li J."/>
            <person name="Zhao F."/>
            <person name="Cao W.C."/>
        </authorList>
    </citation>
    <scope>NUCLEOTIDE SEQUENCE</scope>
    <source>
        <strain evidence="1">Rsan-2018</strain>
    </source>
</reference>
<comment type="caution">
    <text evidence="1">The sequence shown here is derived from an EMBL/GenBank/DDBJ whole genome shotgun (WGS) entry which is preliminary data.</text>
</comment>
<sequence length="133" mass="15230">MLVNEHVGHLLTLSPVKSSSEALKFRLLHDNVQFHVSALEDLGVSPDQYAGVLNRVLMRSLSEDLTIMYRQKTEETNCASSIAKSPEDRTRLAKEILTFLRILVEIPEEGRLQSRRVLQDETRTQMFEDIYTA</sequence>
<dbReference type="Proteomes" id="UP000821837">
    <property type="component" value="Chromosome 5"/>
</dbReference>
<proteinExistence type="predicted"/>
<organism evidence="1 2">
    <name type="scientific">Rhipicephalus sanguineus</name>
    <name type="common">Brown dog tick</name>
    <name type="synonym">Ixodes sanguineus</name>
    <dbReference type="NCBI Taxonomy" id="34632"/>
    <lineage>
        <taxon>Eukaryota</taxon>
        <taxon>Metazoa</taxon>
        <taxon>Ecdysozoa</taxon>
        <taxon>Arthropoda</taxon>
        <taxon>Chelicerata</taxon>
        <taxon>Arachnida</taxon>
        <taxon>Acari</taxon>
        <taxon>Parasitiformes</taxon>
        <taxon>Ixodida</taxon>
        <taxon>Ixodoidea</taxon>
        <taxon>Ixodidae</taxon>
        <taxon>Rhipicephalinae</taxon>
        <taxon>Rhipicephalus</taxon>
        <taxon>Rhipicephalus</taxon>
    </lineage>
</organism>
<dbReference type="VEuPathDB" id="VectorBase:RSAN_025975"/>
<accession>A0A9D4SVN8</accession>
<evidence type="ECO:0000313" key="2">
    <source>
        <dbReference type="Proteomes" id="UP000821837"/>
    </source>
</evidence>
<reference evidence="1" key="2">
    <citation type="submission" date="2021-09" db="EMBL/GenBank/DDBJ databases">
        <authorList>
            <person name="Jia N."/>
            <person name="Wang J."/>
            <person name="Shi W."/>
            <person name="Du L."/>
            <person name="Sun Y."/>
            <person name="Zhan W."/>
            <person name="Jiang J."/>
            <person name="Wang Q."/>
            <person name="Zhang B."/>
            <person name="Ji P."/>
            <person name="Sakyi L.B."/>
            <person name="Cui X."/>
            <person name="Yuan T."/>
            <person name="Jiang B."/>
            <person name="Yang W."/>
            <person name="Lam T.T.-Y."/>
            <person name="Chang Q."/>
            <person name="Ding S."/>
            <person name="Wang X."/>
            <person name="Zhu J."/>
            <person name="Ruan X."/>
            <person name="Zhao L."/>
            <person name="Wei J."/>
            <person name="Que T."/>
            <person name="Du C."/>
            <person name="Cheng J."/>
            <person name="Dai P."/>
            <person name="Han X."/>
            <person name="Huang E."/>
            <person name="Gao Y."/>
            <person name="Liu J."/>
            <person name="Shao H."/>
            <person name="Ye R."/>
            <person name="Li L."/>
            <person name="Wei W."/>
            <person name="Wang X."/>
            <person name="Wang C."/>
            <person name="Huo Q."/>
            <person name="Li W."/>
            <person name="Guo W."/>
            <person name="Chen H."/>
            <person name="Chen S."/>
            <person name="Zhou L."/>
            <person name="Zhou L."/>
            <person name="Ni X."/>
            <person name="Tian J."/>
            <person name="Zhou Y."/>
            <person name="Sheng Y."/>
            <person name="Liu T."/>
            <person name="Pan Y."/>
            <person name="Xia L."/>
            <person name="Li J."/>
            <person name="Zhao F."/>
            <person name="Cao W."/>
        </authorList>
    </citation>
    <scope>NUCLEOTIDE SEQUENCE</scope>
    <source>
        <strain evidence="1">Rsan-2018</strain>
        <tissue evidence="1">Larvae</tissue>
    </source>
</reference>